<evidence type="ECO:0008006" key="4">
    <source>
        <dbReference type="Google" id="ProtNLM"/>
    </source>
</evidence>
<keyword evidence="3" id="KW-1185">Reference proteome</keyword>
<keyword evidence="1" id="KW-1133">Transmembrane helix</keyword>
<gene>
    <name evidence="2" type="ORF">MIU77_15890</name>
</gene>
<reference evidence="2" key="1">
    <citation type="submission" date="2022-08" db="EMBL/GenBank/DDBJ databases">
        <title>Complete genome sequence of 14 non-tuberculosis mycobacteria type-strains.</title>
        <authorList>
            <person name="Igarashi Y."/>
            <person name="Osugi A."/>
            <person name="Mitarai S."/>
        </authorList>
    </citation>
    <scope>NUCLEOTIDE SEQUENCE</scope>
    <source>
        <strain evidence="2">DSM 45575</strain>
    </source>
</reference>
<evidence type="ECO:0000313" key="2">
    <source>
        <dbReference type="EMBL" id="ULN52308.1"/>
    </source>
</evidence>
<evidence type="ECO:0000256" key="1">
    <source>
        <dbReference type="SAM" id="Phobius"/>
    </source>
</evidence>
<protein>
    <recommendedName>
        <fullName evidence="4">Transmembrane protein</fullName>
    </recommendedName>
</protein>
<feature type="transmembrane region" description="Helical" evidence="1">
    <location>
        <begin position="52"/>
        <end position="73"/>
    </location>
</feature>
<dbReference type="EMBL" id="CP092365">
    <property type="protein sequence ID" value="ULN52308.1"/>
    <property type="molecule type" value="Genomic_DNA"/>
</dbReference>
<accession>A0ABY3TX50</accession>
<proteinExistence type="predicted"/>
<dbReference type="RefSeq" id="WP_240170582.1">
    <property type="nucleotide sequence ID" value="NZ_CP092365.1"/>
</dbReference>
<organism evidence="2 3">
    <name type="scientific">Mycolicibacillus parakoreensis</name>
    <dbReference type="NCBI Taxonomy" id="1069221"/>
    <lineage>
        <taxon>Bacteria</taxon>
        <taxon>Bacillati</taxon>
        <taxon>Actinomycetota</taxon>
        <taxon>Actinomycetes</taxon>
        <taxon>Mycobacteriales</taxon>
        <taxon>Mycobacteriaceae</taxon>
        <taxon>Mycolicibacillus</taxon>
    </lineage>
</organism>
<evidence type="ECO:0000313" key="3">
    <source>
        <dbReference type="Proteomes" id="UP001055200"/>
    </source>
</evidence>
<name>A0ABY3TX50_9MYCO</name>
<dbReference type="Proteomes" id="UP001055200">
    <property type="component" value="Chromosome"/>
</dbReference>
<sequence>MSAWFDYTATLKILAFGVLVGGALPALFAVGVRLGAPAADGAPGRRHPVWVALSWVVFALVAAAVVVGVLFIARDFLVHRFGWHLLGADPVGAGT</sequence>
<feature type="transmembrane region" description="Helical" evidence="1">
    <location>
        <begin position="12"/>
        <end position="32"/>
    </location>
</feature>
<keyword evidence="1" id="KW-0812">Transmembrane</keyword>
<keyword evidence="1" id="KW-0472">Membrane</keyword>